<evidence type="ECO:0000256" key="6">
    <source>
        <dbReference type="ARBA" id="ARBA00023136"/>
    </source>
</evidence>
<reference evidence="9 10" key="1">
    <citation type="journal article" date="2021" name="Nat. Plants">
        <title>The Taxus genome provides insights into paclitaxel biosynthesis.</title>
        <authorList>
            <person name="Xiong X."/>
            <person name="Gou J."/>
            <person name="Liao Q."/>
            <person name="Li Y."/>
            <person name="Zhou Q."/>
            <person name="Bi G."/>
            <person name="Li C."/>
            <person name="Du R."/>
            <person name="Wang X."/>
            <person name="Sun T."/>
            <person name="Guo L."/>
            <person name="Liang H."/>
            <person name="Lu P."/>
            <person name="Wu Y."/>
            <person name="Zhang Z."/>
            <person name="Ro D.K."/>
            <person name="Shang Y."/>
            <person name="Huang S."/>
            <person name="Yan J."/>
        </authorList>
    </citation>
    <scope>NUCLEOTIDE SEQUENCE [LARGE SCALE GENOMIC DNA]</scope>
    <source>
        <strain evidence="9">Ta-2019</strain>
    </source>
</reference>
<sequence>ARTWTVEGSLKSKNWLGYGETWNGTGSYGWDKTSEMSVGLSYPRFKGLPAAFMTRVSLLTEDWVKYSSYKERLFGLSVGLVNDEHHDLAYNLTWRSLMDPSHQASRSIRRQLGHALLSSIKYTYKIDERDSPVRPTRGFAFASTSQIAGIGLDSRLLRFVRQELDFRYAIPLGFYNAALNIGLSAGIILPWGKGFMNLATPVSDRFFMGGHSSPVCNLRGPTSLLGFRSRGVGLTDARRSNTDSSKVEVTCDTSGRDTLGGDLAVTSFADLSFDFPLKLFRNAGIHGHCFICAGNLTTLTGDQNRPVSFKEFSSSFRYSAGAGIILPTRLFRIEVYFLSCP</sequence>
<keyword evidence="5" id="KW-0934">Plastid</keyword>
<evidence type="ECO:0000256" key="5">
    <source>
        <dbReference type="ARBA" id="ARBA00022805"/>
    </source>
</evidence>
<proteinExistence type="inferred from homology"/>
<organism evidence="9 10">
    <name type="scientific">Taxus chinensis</name>
    <name type="common">Chinese yew</name>
    <name type="synonym">Taxus wallichiana var. chinensis</name>
    <dbReference type="NCBI Taxonomy" id="29808"/>
    <lineage>
        <taxon>Eukaryota</taxon>
        <taxon>Viridiplantae</taxon>
        <taxon>Streptophyta</taxon>
        <taxon>Embryophyta</taxon>
        <taxon>Tracheophyta</taxon>
        <taxon>Spermatophyta</taxon>
        <taxon>Pinopsida</taxon>
        <taxon>Pinidae</taxon>
        <taxon>Conifers II</taxon>
        <taxon>Cupressales</taxon>
        <taxon>Taxaceae</taxon>
        <taxon>Taxus</taxon>
    </lineage>
</organism>
<keyword evidence="5" id="KW-1002">Plastid outer membrane</keyword>
<protein>
    <recommendedName>
        <fullName evidence="8">Bacterial surface antigen (D15) domain-containing protein</fullName>
    </recommendedName>
</protein>
<evidence type="ECO:0000256" key="1">
    <source>
        <dbReference type="ARBA" id="ARBA00004374"/>
    </source>
</evidence>
<evidence type="ECO:0000256" key="7">
    <source>
        <dbReference type="ARBA" id="ARBA00024013"/>
    </source>
</evidence>
<keyword evidence="6" id="KW-0472">Membrane</keyword>
<dbReference type="OMA" id="IAYGFDH"/>
<comment type="caution">
    <text evidence="9">The sequence shown here is derived from an EMBL/GenBank/DDBJ whole genome shotgun (WGS) entry which is preliminary data.</text>
</comment>
<evidence type="ECO:0000256" key="3">
    <source>
        <dbReference type="ARBA" id="ARBA00022452"/>
    </source>
</evidence>
<dbReference type="Gene3D" id="2.40.160.50">
    <property type="entry name" value="membrane protein fhac: a member of the omp85/tpsb transporter family"/>
    <property type="match status" value="1"/>
</dbReference>
<comment type="subcellular location">
    <subcellularLocation>
        <location evidence="1">Mitochondrion outer membrane</location>
        <topology evidence="1">Multi-pass membrane protein</topology>
    </subcellularLocation>
    <subcellularLocation>
        <location evidence="7">Plastid</location>
        <location evidence="7">Chloroplast outer membrane</location>
    </subcellularLocation>
</comment>
<evidence type="ECO:0000256" key="2">
    <source>
        <dbReference type="ARBA" id="ARBA00010913"/>
    </source>
</evidence>
<keyword evidence="3" id="KW-1134">Transmembrane beta strand</keyword>
<evidence type="ECO:0000313" key="9">
    <source>
        <dbReference type="EMBL" id="KAH9292592.1"/>
    </source>
</evidence>
<accession>A0AA38C3H2</accession>
<dbReference type="InterPro" id="IPR000184">
    <property type="entry name" value="Bac_surfAg_D15"/>
</dbReference>
<dbReference type="GO" id="GO:0009707">
    <property type="term" value="C:chloroplast outer membrane"/>
    <property type="evidence" value="ECO:0007669"/>
    <property type="project" value="UniProtKB-SubCell"/>
</dbReference>
<dbReference type="AlphaFoldDB" id="A0AA38C3H2"/>
<evidence type="ECO:0000256" key="4">
    <source>
        <dbReference type="ARBA" id="ARBA00022692"/>
    </source>
</evidence>
<keyword evidence="4" id="KW-0812">Transmembrane</keyword>
<dbReference type="PANTHER" id="PTHR12815:SF18">
    <property type="entry name" value="SORTING AND ASSEMBLY MACHINERY COMPONENT 50 HOMOLOG"/>
    <property type="match status" value="1"/>
</dbReference>
<dbReference type="EMBL" id="JAHRHJ020002819">
    <property type="protein sequence ID" value="KAH9292592.1"/>
    <property type="molecule type" value="Genomic_DNA"/>
</dbReference>
<evidence type="ECO:0000259" key="8">
    <source>
        <dbReference type="Pfam" id="PF01103"/>
    </source>
</evidence>
<dbReference type="PANTHER" id="PTHR12815">
    <property type="entry name" value="SORTING AND ASSEMBLY MACHINERY SAMM50 PROTEIN FAMILY MEMBER"/>
    <property type="match status" value="1"/>
</dbReference>
<comment type="similarity">
    <text evidence="2">Belongs to the SAM50/omp85 family.</text>
</comment>
<feature type="domain" description="Bacterial surface antigen (D15)" evidence="8">
    <location>
        <begin position="14"/>
        <end position="334"/>
    </location>
</feature>
<keyword evidence="10" id="KW-1185">Reference proteome</keyword>
<dbReference type="Pfam" id="PF01103">
    <property type="entry name" value="Omp85"/>
    <property type="match status" value="1"/>
</dbReference>
<name>A0AA38C3H2_TAXCH</name>
<evidence type="ECO:0000313" key="10">
    <source>
        <dbReference type="Proteomes" id="UP000824469"/>
    </source>
</evidence>
<gene>
    <name evidence="9" type="ORF">KI387_042220</name>
</gene>
<dbReference type="Proteomes" id="UP000824469">
    <property type="component" value="Unassembled WGS sequence"/>
</dbReference>
<dbReference type="GO" id="GO:0005741">
    <property type="term" value="C:mitochondrial outer membrane"/>
    <property type="evidence" value="ECO:0007669"/>
    <property type="project" value="UniProtKB-SubCell"/>
</dbReference>
<dbReference type="InterPro" id="IPR039910">
    <property type="entry name" value="D15-like"/>
</dbReference>
<feature type="non-terminal residue" evidence="9">
    <location>
        <position position="1"/>
    </location>
</feature>